<dbReference type="AlphaFoldDB" id="A0A3E0WM00"/>
<organism evidence="1 2">
    <name type="scientific">Alkalilimnicola ehrlichii</name>
    <dbReference type="NCBI Taxonomy" id="351052"/>
    <lineage>
        <taxon>Bacteria</taxon>
        <taxon>Pseudomonadati</taxon>
        <taxon>Pseudomonadota</taxon>
        <taxon>Gammaproteobacteria</taxon>
        <taxon>Chromatiales</taxon>
        <taxon>Ectothiorhodospiraceae</taxon>
        <taxon>Alkalilimnicola</taxon>
    </lineage>
</organism>
<comment type="caution">
    <text evidence="1">The sequence shown here is derived from an EMBL/GenBank/DDBJ whole genome shotgun (WGS) entry which is preliminary data.</text>
</comment>
<keyword evidence="2" id="KW-1185">Reference proteome</keyword>
<gene>
    <name evidence="1" type="ORF">CAL65_17900</name>
</gene>
<sequence length="186" mass="19813">MLTFAFAFNVSAQDEPPPAPAGQDTVTPVEALIAIPPLETAADFEARKEELAPRQPAPPLTDMWVLGVYSTNCGGGSWEVFPSPGTFATSCGHGGPTFRVAVIEVGYGSNPIARYQSGQLGSAYDVELWCEQFGGGLAPCSPGQTVVAFVRYYNLDGRSVPGQFQYQNTSTNSPWNTMSTSINILP</sequence>
<evidence type="ECO:0000313" key="2">
    <source>
        <dbReference type="Proteomes" id="UP000256763"/>
    </source>
</evidence>
<reference evidence="2" key="1">
    <citation type="submission" date="2017-05" db="EMBL/GenBank/DDBJ databases">
        <authorList>
            <person name="Sharma S."/>
            <person name="Sidhu C."/>
            <person name="Pinnaka A.K."/>
        </authorList>
    </citation>
    <scope>NUCLEOTIDE SEQUENCE [LARGE SCALE GENOMIC DNA]</scope>
    <source>
        <strain evidence="2">AK93</strain>
    </source>
</reference>
<evidence type="ECO:0008006" key="3">
    <source>
        <dbReference type="Google" id="ProtNLM"/>
    </source>
</evidence>
<accession>A0A3E0WM00</accession>
<dbReference type="Pfam" id="PF16219">
    <property type="entry name" value="DUF4879"/>
    <property type="match status" value="1"/>
</dbReference>
<dbReference type="EMBL" id="NFZW01000022">
    <property type="protein sequence ID" value="RFA33243.1"/>
    <property type="molecule type" value="Genomic_DNA"/>
</dbReference>
<dbReference type="RefSeq" id="WP_116303479.1">
    <property type="nucleotide sequence ID" value="NZ_NFZV01000022.1"/>
</dbReference>
<name>A0A3E0WM00_9GAMM</name>
<protein>
    <recommendedName>
        <fullName evidence="3">DUF4879 domain-containing protein</fullName>
    </recommendedName>
</protein>
<dbReference type="InterPro" id="IPR032624">
    <property type="entry name" value="DUF4879"/>
</dbReference>
<dbReference type="OrthoDB" id="5323736at2"/>
<dbReference type="Proteomes" id="UP000256763">
    <property type="component" value="Unassembled WGS sequence"/>
</dbReference>
<proteinExistence type="predicted"/>
<evidence type="ECO:0000313" key="1">
    <source>
        <dbReference type="EMBL" id="RFA33243.1"/>
    </source>
</evidence>